<sequence length="179" mass="20940">MLGIPTYKPNFHTKAKSFKKEFNKTLSELIGKKINRFWIMWDINENEWLADAPVILEINGIRFEFTVYQIAEFSLTINSFELSDKLDWYGSGDEMPLTWKENGKPELVKNLNKPIIGINILTYTKESELLTGIEFVLEKESESDNENFFSIYNGLDQNEIGKTEIQYKNQIKRIKITNN</sequence>
<proteinExistence type="predicted"/>
<keyword evidence="2" id="KW-1185">Reference proteome</keyword>
<reference evidence="1 2" key="1">
    <citation type="submission" date="2019-09" db="EMBL/GenBank/DDBJ databases">
        <authorList>
            <person name="Cao W.R."/>
        </authorList>
    </citation>
    <scope>NUCLEOTIDE SEQUENCE [LARGE SCALE GENOMIC DNA]</scope>
    <source>
        <strain evidence="2">a4</strain>
    </source>
</reference>
<comment type="caution">
    <text evidence="1">The sequence shown here is derived from an EMBL/GenBank/DDBJ whole genome shotgun (WGS) entry which is preliminary data.</text>
</comment>
<dbReference type="RefSeq" id="WP_150898111.1">
    <property type="nucleotide sequence ID" value="NZ_WAAU01000003.1"/>
</dbReference>
<dbReference type="AlphaFoldDB" id="A0A7J5AS80"/>
<protein>
    <submittedName>
        <fullName evidence="1">Uncharacterized protein</fullName>
    </submittedName>
</protein>
<organism evidence="1 2">
    <name type="scientific">Tenacibaculum aiptasiae</name>
    <dbReference type="NCBI Taxonomy" id="426481"/>
    <lineage>
        <taxon>Bacteria</taxon>
        <taxon>Pseudomonadati</taxon>
        <taxon>Bacteroidota</taxon>
        <taxon>Flavobacteriia</taxon>
        <taxon>Flavobacteriales</taxon>
        <taxon>Flavobacteriaceae</taxon>
        <taxon>Tenacibaculum</taxon>
    </lineage>
</organism>
<dbReference type="Proteomes" id="UP000467305">
    <property type="component" value="Unassembled WGS sequence"/>
</dbReference>
<dbReference type="EMBL" id="WAAU01000003">
    <property type="protein sequence ID" value="KAB1160482.1"/>
    <property type="molecule type" value="Genomic_DNA"/>
</dbReference>
<dbReference type="OrthoDB" id="3288608at2"/>
<evidence type="ECO:0000313" key="1">
    <source>
        <dbReference type="EMBL" id="KAB1160482.1"/>
    </source>
</evidence>
<evidence type="ECO:0000313" key="2">
    <source>
        <dbReference type="Proteomes" id="UP000467305"/>
    </source>
</evidence>
<gene>
    <name evidence="1" type="ORF">F7018_00985</name>
</gene>
<accession>A0A7J5AS80</accession>
<name>A0A7J5AS80_9FLAO</name>